<keyword evidence="3" id="KW-1185">Reference proteome</keyword>
<proteinExistence type="predicted"/>
<evidence type="ECO:0000256" key="1">
    <source>
        <dbReference type="SAM" id="SignalP"/>
    </source>
</evidence>
<dbReference type="EMBL" id="JACJTB010000015">
    <property type="protein sequence ID" value="MBD2595358.1"/>
    <property type="molecule type" value="Genomic_DNA"/>
</dbReference>
<feature type="signal peptide" evidence="1">
    <location>
        <begin position="1"/>
        <end position="28"/>
    </location>
</feature>
<protein>
    <submittedName>
        <fullName evidence="2">Uncharacterized protein</fullName>
    </submittedName>
</protein>
<reference evidence="2 3" key="1">
    <citation type="journal article" date="2020" name="ISME J.">
        <title>Comparative genomics reveals insights into cyanobacterial evolution and habitat adaptation.</title>
        <authorList>
            <person name="Chen M.Y."/>
            <person name="Teng W.K."/>
            <person name="Zhao L."/>
            <person name="Hu C.X."/>
            <person name="Zhou Y.K."/>
            <person name="Han B.P."/>
            <person name="Song L.R."/>
            <person name="Shu W.S."/>
        </authorList>
    </citation>
    <scope>NUCLEOTIDE SEQUENCE [LARGE SCALE GENOMIC DNA]</scope>
    <source>
        <strain evidence="2 3">FACHB-130</strain>
    </source>
</reference>
<comment type="caution">
    <text evidence="2">The sequence shown here is derived from an EMBL/GenBank/DDBJ whole genome shotgun (WGS) entry which is preliminary data.</text>
</comment>
<keyword evidence="1" id="KW-0732">Signal</keyword>
<dbReference type="Proteomes" id="UP000603457">
    <property type="component" value="Unassembled WGS sequence"/>
</dbReference>
<feature type="chain" id="PRO_5045400534" evidence="1">
    <location>
        <begin position="29"/>
        <end position="198"/>
    </location>
</feature>
<sequence length="198" mass="20575">MKKNFLLAAVTLGAASLANTLLSAPVKAAFVDVPIQVEVPEIIYIQTYQSLTFKPNSSEFFGVPQNTVGNFTSDGSVDTPLPDPGTLTATSGTIQTGDVLVYKIWGTSTGVNNQIEHKVEYNGSGILYLNGDTASSNQITISVISPTSAKSDAAPGLDTTLDPILGNVQFGFNFANALASGTYSPPAGEALRITATGI</sequence>
<name>A0ABR8FVG2_9NOSO</name>
<organism evidence="2 3">
    <name type="scientific">Nostoc spongiaeforme FACHB-130</name>
    <dbReference type="NCBI Taxonomy" id="1357510"/>
    <lineage>
        <taxon>Bacteria</taxon>
        <taxon>Bacillati</taxon>
        <taxon>Cyanobacteriota</taxon>
        <taxon>Cyanophyceae</taxon>
        <taxon>Nostocales</taxon>
        <taxon>Nostocaceae</taxon>
        <taxon>Nostoc</taxon>
    </lineage>
</organism>
<accession>A0ABR8FVG2</accession>
<evidence type="ECO:0000313" key="2">
    <source>
        <dbReference type="EMBL" id="MBD2595358.1"/>
    </source>
</evidence>
<dbReference type="RefSeq" id="WP_190968165.1">
    <property type="nucleotide sequence ID" value="NZ_JACJTB010000015.1"/>
</dbReference>
<evidence type="ECO:0000313" key="3">
    <source>
        <dbReference type="Proteomes" id="UP000603457"/>
    </source>
</evidence>
<gene>
    <name evidence="2" type="ORF">H6G74_13605</name>
</gene>